<organism evidence="1 2">
    <name type="scientific">Trifolium pratense</name>
    <name type="common">Red clover</name>
    <dbReference type="NCBI Taxonomy" id="57577"/>
    <lineage>
        <taxon>Eukaryota</taxon>
        <taxon>Viridiplantae</taxon>
        <taxon>Streptophyta</taxon>
        <taxon>Embryophyta</taxon>
        <taxon>Tracheophyta</taxon>
        <taxon>Spermatophyta</taxon>
        <taxon>Magnoliopsida</taxon>
        <taxon>eudicotyledons</taxon>
        <taxon>Gunneridae</taxon>
        <taxon>Pentapetalae</taxon>
        <taxon>rosids</taxon>
        <taxon>fabids</taxon>
        <taxon>Fabales</taxon>
        <taxon>Fabaceae</taxon>
        <taxon>Papilionoideae</taxon>
        <taxon>50 kb inversion clade</taxon>
        <taxon>NPAAA clade</taxon>
        <taxon>Hologalegina</taxon>
        <taxon>IRL clade</taxon>
        <taxon>Trifolieae</taxon>
        <taxon>Trifolium</taxon>
    </lineage>
</organism>
<reference evidence="1 2" key="2">
    <citation type="journal article" date="2017" name="Front. Plant Sci.">
        <title>Gene Classification and Mining of Molecular Markers Useful in Red Clover (Trifolium pratense) Breeding.</title>
        <authorList>
            <person name="Istvanek J."/>
            <person name="Dluhosova J."/>
            <person name="Dluhos P."/>
            <person name="Patkova L."/>
            <person name="Nedelnik J."/>
            <person name="Repkova J."/>
        </authorList>
    </citation>
    <scope>NUCLEOTIDE SEQUENCE [LARGE SCALE GENOMIC DNA]</scope>
    <source>
        <strain evidence="2">cv. Tatra</strain>
        <tissue evidence="1">Young leaves</tissue>
    </source>
</reference>
<evidence type="ECO:0000313" key="1">
    <source>
        <dbReference type="EMBL" id="PNX54711.1"/>
    </source>
</evidence>
<feature type="non-terminal residue" evidence="1">
    <location>
        <position position="1"/>
    </location>
</feature>
<protein>
    <submittedName>
        <fullName evidence="1">Uncharacterized protein</fullName>
    </submittedName>
</protein>
<evidence type="ECO:0000313" key="2">
    <source>
        <dbReference type="Proteomes" id="UP000236291"/>
    </source>
</evidence>
<gene>
    <name evidence="1" type="ORF">L195_g048332</name>
</gene>
<name>A0A2K3JL06_TRIPR</name>
<accession>A0A2K3JL06</accession>
<dbReference type="AlphaFoldDB" id="A0A2K3JL06"/>
<dbReference type="Proteomes" id="UP000236291">
    <property type="component" value="Unassembled WGS sequence"/>
</dbReference>
<proteinExistence type="predicted"/>
<comment type="caution">
    <text evidence="1">The sequence shown here is derived from an EMBL/GenBank/DDBJ whole genome shotgun (WGS) entry which is preliminary data.</text>
</comment>
<reference evidence="1 2" key="1">
    <citation type="journal article" date="2014" name="Am. J. Bot.">
        <title>Genome assembly and annotation for red clover (Trifolium pratense; Fabaceae).</title>
        <authorList>
            <person name="Istvanek J."/>
            <person name="Jaros M."/>
            <person name="Krenek A."/>
            <person name="Repkova J."/>
        </authorList>
    </citation>
    <scope>NUCLEOTIDE SEQUENCE [LARGE SCALE GENOMIC DNA]</scope>
    <source>
        <strain evidence="2">cv. Tatra</strain>
        <tissue evidence="1">Young leaves</tissue>
    </source>
</reference>
<sequence length="58" mass="6233">DLAEVASTVEDFGKIPFKLYPTTIECTSPNDCPEITLQPNTIIAVCVGGFCQDAKLSQ</sequence>
<dbReference type="EMBL" id="ASHM01068928">
    <property type="protein sequence ID" value="PNX54711.1"/>
    <property type="molecule type" value="Genomic_DNA"/>
</dbReference>